<reference evidence="1 2" key="1">
    <citation type="journal article" date="2012" name="BMC Genomics">
        <title>Comparative genomics of the white-rot fungi, Phanerochaete carnosa and P. chrysosporium, to elucidate the genetic basis of the distinct wood types they colonize.</title>
        <authorList>
            <person name="Suzuki H."/>
            <person name="MacDonald J."/>
            <person name="Syed K."/>
            <person name="Salamov A."/>
            <person name="Hori C."/>
            <person name="Aerts A."/>
            <person name="Henrissat B."/>
            <person name="Wiebenga A."/>
            <person name="vanKuyk P.A."/>
            <person name="Barry K."/>
            <person name="Lindquist E."/>
            <person name="LaButti K."/>
            <person name="Lapidus A."/>
            <person name="Lucas S."/>
            <person name="Coutinho P."/>
            <person name="Gong Y."/>
            <person name="Samejima M."/>
            <person name="Mahadevan R."/>
            <person name="Abou-Zaid M."/>
            <person name="de Vries R.P."/>
            <person name="Igarashi K."/>
            <person name="Yadav J.S."/>
            <person name="Grigoriev I.V."/>
            <person name="Master E.R."/>
        </authorList>
    </citation>
    <scope>NUCLEOTIDE SEQUENCE [LARGE SCALE GENOMIC DNA]</scope>
    <source>
        <strain evidence="1 2">HHB-10118-sp</strain>
    </source>
</reference>
<dbReference type="KEGG" id="pco:PHACADRAFT_108042"/>
<gene>
    <name evidence="1" type="ORF">PHACADRAFT_108042</name>
</gene>
<dbReference type="InParanoid" id="K5VQP7"/>
<dbReference type="Proteomes" id="UP000008370">
    <property type="component" value="Unassembled WGS sequence"/>
</dbReference>
<sequence>MPPYPDEQLPTETLSMQEFVELAKEMLTGRLTVPDFVRLVLAGRKKTAAGERRLNINVFKDCVSPADIDNIAVTRDFDSIIGITTNIPLRTSLAVYPAANFRDSLLKSNHLKKTIRLAHWDHLRQIDLHRIPNVCLGTAGHRQKTMIFFPHMYKPEGVPRVSKEEMALLYDSCIRPTVVAVEPKSIAHWPVNYEACLMSMRDMRKQFHFTTRNIPHRKLHDFATTLRTNLNNHPVFRDSFFVHELRGIKGRTIHSAANPQDCDDAFDDAFATFETGQMLQTPMSQWYIDVGVEIHAPGLALQWRTDSHQKVLEYALPTPSVEEISQTIEGRHFKKDVCSLLYDLSGFRVEVPTLGADDHVKYVNVYTTDKCATYQIHPGQFRRHRAQDLLPHRLKSFLSDVESLGVLYDTCAGHEAEVKQEGSARLELRAAVFPGSPTSHMLRDVTQELIESSIVGFDPIDWW</sequence>
<dbReference type="EMBL" id="JH930667">
    <property type="protein sequence ID" value="EKM48884.1"/>
    <property type="molecule type" value="Genomic_DNA"/>
</dbReference>
<keyword evidence="2" id="KW-1185">Reference proteome</keyword>
<dbReference type="HOGENOM" id="CLU_047288_0_0_1"/>
<proteinExistence type="predicted"/>
<protein>
    <submittedName>
        <fullName evidence="1">Uncharacterized protein</fullName>
    </submittedName>
</protein>
<name>K5VQP7_PHACS</name>
<organism evidence="1 2">
    <name type="scientific">Phanerochaete carnosa (strain HHB-10118-sp)</name>
    <name type="common">White-rot fungus</name>
    <name type="synonym">Peniophora carnosa</name>
    <dbReference type="NCBI Taxonomy" id="650164"/>
    <lineage>
        <taxon>Eukaryota</taxon>
        <taxon>Fungi</taxon>
        <taxon>Dikarya</taxon>
        <taxon>Basidiomycota</taxon>
        <taxon>Agaricomycotina</taxon>
        <taxon>Agaricomycetes</taxon>
        <taxon>Polyporales</taxon>
        <taxon>Phanerochaetaceae</taxon>
        <taxon>Phanerochaete</taxon>
    </lineage>
</organism>
<dbReference type="GeneID" id="18907494"/>
<evidence type="ECO:0000313" key="1">
    <source>
        <dbReference type="EMBL" id="EKM48884.1"/>
    </source>
</evidence>
<dbReference type="AlphaFoldDB" id="K5VQP7"/>
<accession>K5VQP7</accession>
<dbReference type="RefSeq" id="XP_007402564.1">
    <property type="nucleotide sequence ID" value="XM_007402502.1"/>
</dbReference>
<evidence type="ECO:0000313" key="2">
    <source>
        <dbReference type="Proteomes" id="UP000008370"/>
    </source>
</evidence>
<dbReference type="OrthoDB" id="3261690at2759"/>